<evidence type="ECO:0000313" key="2">
    <source>
        <dbReference type="EMBL" id="QCD82620.1"/>
    </source>
</evidence>
<protein>
    <submittedName>
        <fullName evidence="2">Uncharacterized protein</fullName>
    </submittedName>
</protein>
<evidence type="ECO:0000256" key="1">
    <source>
        <dbReference type="SAM" id="MobiDB-lite"/>
    </source>
</evidence>
<keyword evidence="3" id="KW-1185">Reference proteome</keyword>
<dbReference type="Proteomes" id="UP000501690">
    <property type="component" value="Linkage Group LG2"/>
</dbReference>
<evidence type="ECO:0000313" key="3">
    <source>
        <dbReference type="Proteomes" id="UP000501690"/>
    </source>
</evidence>
<accession>A0A4D6L2B9</accession>
<proteinExistence type="predicted"/>
<dbReference type="EMBL" id="CP039346">
    <property type="protein sequence ID" value="QCD82620.1"/>
    <property type="molecule type" value="Genomic_DNA"/>
</dbReference>
<reference evidence="2 3" key="1">
    <citation type="submission" date="2019-04" db="EMBL/GenBank/DDBJ databases">
        <title>An improved genome assembly and genetic linkage map for asparagus bean, Vigna unguiculata ssp. sesquipedialis.</title>
        <authorList>
            <person name="Xia Q."/>
            <person name="Zhang R."/>
            <person name="Dong Y."/>
        </authorList>
    </citation>
    <scope>NUCLEOTIDE SEQUENCE [LARGE SCALE GENOMIC DNA]</scope>
    <source>
        <tissue evidence="2">Leaf</tissue>
    </source>
</reference>
<gene>
    <name evidence="2" type="ORF">DEO72_LG2g2960</name>
</gene>
<organism evidence="2 3">
    <name type="scientific">Vigna unguiculata</name>
    <name type="common">Cowpea</name>
    <dbReference type="NCBI Taxonomy" id="3917"/>
    <lineage>
        <taxon>Eukaryota</taxon>
        <taxon>Viridiplantae</taxon>
        <taxon>Streptophyta</taxon>
        <taxon>Embryophyta</taxon>
        <taxon>Tracheophyta</taxon>
        <taxon>Spermatophyta</taxon>
        <taxon>Magnoliopsida</taxon>
        <taxon>eudicotyledons</taxon>
        <taxon>Gunneridae</taxon>
        <taxon>Pentapetalae</taxon>
        <taxon>rosids</taxon>
        <taxon>fabids</taxon>
        <taxon>Fabales</taxon>
        <taxon>Fabaceae</taxon>
        <taxon>Papilionoideae</taxon>
        <taxon>50 kb inversion clade</taxon>
        <taxon>NPAAA clade</taxon>
        <taxon>indigoferoid/millettioid clade</taxon>
        <taxon>Phaseoleae</taxon>
        <taxon>Vigna</taxon>
    </lineage>
</organism>
<dbReference type="AlphaFoldDB" id="A0A4D6L2B9"/>
<feature type="region of interest" description="Disordered" evidence="1">
    <location>
        <begin position="1"/>
        <end position="68"/>
    </location>
</feature>
<feature type="compositionally biased region" description="Polar residues" evidence="1">
    <location>
        <begin position="1"/>
        <end position="15"/>
    </location>
</feature>
<sequence length="112" mass="12333">MHCRSQIHNQNSKLQQYKFPGGGHVPQALPASRPPGGCRVPPGAKRLRTHDPSRHRPTVSSPPPDANAHEHHCCCSVRLAEYPSPPGATHSRAICVLAIGWRSQPRRQAPYQ</sequence>
<name>A0A4D6L2B9_VIGUN</name>